<feature type="non-terminal residue" evidence="1">
    <location>
        <position position="1"/>
    </location>
</feature>
<evidence type="ECO:0000313" key="2">
    <source>
        <dbReference type="Proteomes" id="UP000799438"/>
    </source>
</evidence>
<organism evidence="1 2">
    <name type="scientific">Aplosporella prunicola CBS 121167</name>
    <dbReference type="NCBI Taxonomy" id="1176127"/>
    <lineage>
        <taxon>Eukaryota</taxon>
        <taxon>Fungi</taxon>
        <taxon>Dikarya</taxon>
        <taxon>Ascomycota</taxon>
        <taxon>Pezizomycotina</taxon>
        <taxon>Dothideomycetes</taxon>
        <taxon>Dothideomycetes incertae sedis</taxon>
        <taxon>Botryosphaeriales</taxon>
        <taxon>Aplosporellaceae</taxon>
        <taxon>Aplosporella</taxon>
    </lineage>
</organism>
<gene>
    <name evidence="1" type="ORF">K452DRAFT_226475</name>
</gene>
<reference evidence="1" key="1">
    <citation type="journal article" date="2020" name="Stud. Mycol.">
        <title>101 Dothideomycetes genomes: a test case for predicting lifestyles and emergence of pathogens.</title>
        <authorList>
            <person name="Haridas S."/>
            <person name="Albert R."/>
            <person name="Binder M."/>
            <person name="Bloem J."/>
            <person name="Labutti K."/>
            <person name="Salamov A."/>
            <person name="Andreopoulos B."/>
            <person name="Baker S."/>
            <person name="Barry K."/>
            <person name="Bills G."/>
            <person name="Bluhm B."/>
            <person name="Cannon C."/>
            <person name="Castanera R."/>
            <person name="Culley D."/>
            <person name="Daum C."/>
            <person name="Ezra D."/>
            <person name="Gonzalez J."/>
            <person name="Henrissat B."/>
            <person name="Kuo A."/>
            <person name="Liang C."/>
            <person name="Lipzen A."/>
            <person name="Lutzoni F."/>
            <person name="Magnuson J."/>
            <person name="Mondo S."/>
            <person name="Nolan M."/>
            <person name="Ohm R."/>
            <person name="Pangilinan J."/>
            <person name="Park H.-J."/>
            <person name="Ramirez L."/>
            <person name="Alfaro M."/>
            <person name="Sun H."/>
            <person name="Tritt A."/>
            <person name="Yoshinaga Y."/>
            <person name="Zwiers L.-H."/>
            <person name="Turgeon B."/>
            <person name="Goodwin S."/>
            <person name="Spatafora J."/>
            <person name="Crous P."/>
            <person name="Grigoriev I."/>
        </authorList>
    </citation>
    <scope>NUCLEOTIDE SEQUENCE</scope>
    <source>
        <strain evidence="1">CBS 121167</strain>
    </source>
</reference>
<name>A0A6A6BGI2_9PEZI</name>
<dbReference type="Proteomes" id="UP000799438">
    <property type="component" value="Unassembled WGS sequence"/>
</dbReference>
<accession>A0A6A6BGI2</accession>
<keyword evidence="2" id="KW-1185">Reference proteome</keyword>
<dbReference type="GeneID" id="54294327"/>
<protein>
    <submittedName>
        <fullName evidence="1">Uncharacterized protein</fullName>
    </submittedName>
</protein>
<dbReference type="RefSeq" id="XP_033398410.1">
    <property type="nucleotide sequence ID" value="XM_033536831.1"/>
</dbReference>
<dbReference type="OrthoDB" id="3549410at2759"/>
<sequence>NLALRKILRVFKTALITTLELEAAILPPDVRLNANFRNYVLRTLKLANDYPIK</sequence>
<dbReference type="AlphaFoldDB" id="A0A6A6BGI2"/>
<proteinExistence type="predicted"/>
<evidence type="ECO:0000313" key="1">
    <source>
        <dbReference type="EMBL" id="KAF2142698.1"/>
    </source>
</evidence>
<dbReference type="EMBL" id="ML995484">
    <property type="protein sequence ID" value="KAF2142698.1"/>
    <property type="molecule type" value="Genomic_DNA"/>
</dbReference>